<organism evidence="5">
    <name type="scientific">Sporolactobacillus sp. Y61</name>
    <dbReference type="NCBI Taxonomy" id="3160863"/>
    <lineage>
        <taxon>Bacteria</taxon>
        <taxon>Bacillati</taxon>
        <taxon>Bacillota</taxon>
        <taxon>Bacilli</taxon>
        <taxon>Bacillales</taxon>
        <taxon>Sporolactobacillaceae</taxon>
        <taxon>Sporolactobacillus</taxon>
    </lineage>
</organism>
<gene>
    <name evidence="5" type="ORF">ABNN70_01915</name>
</gene>
<dbReference type="Gene3D" id="3.40.50.360">
    <property type="match status" value="1"/>
</dbReference>
<keyword evidence="1" id="KW-0285">Flavoprotein</keyword>
<dbReference type="EMBL" id="CP159510">
    <property type="protein sequence ID" value="XCJ17315.1"/>
    <property type="molecule type" value="Genomic_DNA"/>
</dbReference>
<dbReference type="SUPFAM" id="SSF52218">
    <property type="entry name" value="Flavoproteins"/>
    <property type="match status" value="1"/>
</dbReference>
<dbReference type="AlphaFoldDB" id="A0AAU8IH85"/>
<evidence type="ECO:0000259" key="4">
    <source>
        <dbReference type="Pfam" id="PF03358"/>
    </source>
</evidence>
<evidence type="ECO:0000313" key="5">
    <source>
        <dbReference type="EMBL" id="XCJ17315.1"/>
    </source>
</evidence>
<evidence type="ECO:0000256" key="2">
    <source>
        <dbReference type="ARBA" id="ARBA00022643"/>
    </source>
</evidence>
<evidence type="ECO:0000256" key="1">
    <source>
        <dbReference type="ARBA" id="ARBA00022630"/>
    </source>
</evidence>
<dbReference type="GO" id="GO:0016491">
    <property type="term" value="F:oxidoreductase activity"/>
    <property type="evidence" value="ECO:0007669"/>
    <property type="project" value="UniProtKB-KW"/>
</dbReference>
<keyword evidence="2" id="KW-0288">FMN</keyword>
<feature type="domain" description="NADPH-dependent FMN reductase-like" evidence="4">
    <location>
        <begin position="3"/>
        <end position="140"/>
    </location>
</feature>
<keyword evidence="3" id="KW-0560">Oxidoreductase</keyword>
<reference evidence="5" key="1">
    <citation type="submission" date="2024-06" db="EMBL/GenBank/DDBJ databases">
        <authorList>
            <person name="Fan A."/>
            <person name="Zhang F.Y."/>
            <person name="Zhang L."/>
        </authorList>
    </citation>
    <scope>NUCLEOTIDE SEQUENCE</scope>
    <source>
        <strain evidence="5">Y61</strain>
    </source>
</reference>
<dbReference type="InterPro" id="IPR029039">
    <property type="entry name" value="Flavoprotein-like_sf"/>
</dbReference>
<dbReference type="PANTHER" id="PTHR43408">
    <property type="entry name" value="FMN REDUCTASE (NADPH)"/>
    <property type="match status" value="1"/>
</dbReference>
<sequence>MDRIVMISGSPASASRTDTVLNYIGKQFEKRGVRVSTYSVRDLPPGQFFQPDYRGEPLHGMLEALSEADGYVIASPVYNLFMTGILKALLDLLPRDVFGGKPVLPLMIGGTEKHFMALDFALKPVLAFMKGKPLPGVYLLDRKVDKQAENPLPDPDIQRRIERQMDEMFQMIKDKRCKDMKGS</sequence>
<name>A0AAU8IH85_9BACL</name>
<dbReference type="Pfam" id="PF03358">
    <property type="entry name" value="FMN_red"/>
    <property type="match status" value="1"/>
</dbReference>
<evidence type="ECO:0000256" key="3">
    <source>
        <dbReference type="ARBA" id="ARBA00023002"/>
    </source>
</evidence>
<dbReference type="InterPro" id="IPR051814">
    <property type="entry name" value="NAD(P)H-dep_FMN_reductase"/>
</dbReference>
<dbReference type="InterPro" id="IPR005025">
    <property type="entry name" value="FMN_Rdtase-like_dom"/>
</dbReference>
<protein>
    <submittedName>
        <fullName evidence="5">NAD(P)H-dependent oxidoreductase</fullName>
    </submittedName>
</protein>
<proteinExistence type="predicted"/>
<accession>A0AAU8IH85</accession>
<dbReference type="PANTHER" id="PTHR43408:SF1">
    <property type="entry name" value="FMN REDUCTASE (NADPH)"/>
    <property type="match status" value="1"/>
</dbReference>
<dbReference type="RefSeq" id="WP_353948582.1">
    <property type="nucleotide sequence ID" value="NZ_CP159510.1"/>
</dbReference>